<protein>
    <submittedName>
        <fullName evidence="6">DoxX family protein</fullName>
    </submittedName>
</protein>
<dbReference type="GeneID" id="96244436"/>
<accession>A0ABV2WQW5</accession>
<keyword evidence="2 5" id="KW-0812">Transmembrane</keyword>
<comment type="caution">
    <text evidence="6">The sequence shown here is derived from an EMBL/GenBank/DDBJ whole genome shotgun (WGS) entry which is preliminary data.</text>
</comment>
<dbReference type="RefSeq" id="WP_030523081.1">
    <property type="nucleotide sequence ID" value="NZ_JBEYBD010000006.1"/>
</dbReference>
<feature type="transmembrane region" description="Helical" evidence="5">
    <location>
        <begin position="56"/>
        <end position="85"/>
    </location>
</feature>
<dbReference type="Pfam" id="PF13564">
    <property type="entry name" value="DoxX_2"/>
    <property type="match status" value="1"/>
</dbReference>
<keyword evidence="3 5" id="KW-1133">Transmembrane helix</keyword>
<gene>
    <name evidence="6" type="ORF">ABZ510_15540</name>
</gene>
<proteinExistence type="predicted"/>
<evidence type="ECO:0000313" key="7">
    <source>
        <dbReference type="Proteomes" id="UP001550628"/>
    </source>
</evidence>
<comment type="subcellular location">
    <subcellularLocation>
        <location evidence="1">Membrane</location>
        <topology evidence="1">Multi-pass membrane protein</topology>
    </subcellularLocation>
</comment>
<dbReference type="InterPro" id="IPR032808">
    <property type="entry name" value="DoxX"/>
</dbReference>
<reference evidence="6 7" key="1">
    <citation type="submission" date="2024-06" db="EMBL/GenBank/DDBJ databases">
        <title>The Natural Products Discovery Center: Release of the First 8490 Sequenced Strains for Exploring Actinobacteria Biosynthetic Diversity.</title>
        <authorList>
            <person name="Kalkreuter E."/>
            <person name="Kautsar S.A."/>
            <person name="Yang D."/>
            <person name="Bader C.D."/>
            <person name="Teijaro C.N."/>
            <person name="Fluegel L."/>
            <person name="Davis C.M."/>
            <person name="Simpson J.R."/>
            <person name="Lauterbach L."/>
            <person name="Steele A.D."/>
            <person name="Gui C."/>
            <person name="Meng S."/>
            <person name="Li G."/>
            <person name="Viehrig K."/>
            <person name="Ye F."/>
            <person name="Su P."/>
            <person name="Kiefer A.F."/>
            <person name="Nichols A."/>
            <person name="Cepeda A.J."/>
            <person name="Yan W."/>
            <person name="Fan B."/>
            <person name="Jiang Y."/>
            <person name="Adhikari A."/>
            <person name="Zheng C.-J."/>
            <person name="Schuster L."/>
            <person name="Cowan T.M."/>
            <person name="Smanski M.J."/>
            <person name="Chevrette M.G."/>
            <person name="De Carvalho L.P.S."/>
            <person name="Shen B."/>
        </authorList>
    </citation>
    <scope>NUCLEOTIDE SEQUENCE [LARGE SCALE GENOMIC DNA]</scope>
    <source>
        <strain evidence="6 7">NPDC019708</strain>
    </source>
</reference>
<evidence type="ECO:0000256" key="1">
    <source>
        <dbReference type="ARBA" id="ARBA00004141"/>
    </source>
</evidence>
<evidence type="ECO:0000256" key="2">
    <source>
        <dbReference type="ARBA" id="ARBA00022692"/>
    </source>
</evidence>
<dbReference type="EMBL" id="JBEYBF010000009">
    <property type="protein sequence ID" value="MEU1953275.1"/>
    <property type="molecule type" value="Genomic_DNA"/>
</dbReference>
<evidence type="ECO:0000256" key="3">
    <source>
        <dbReference type="ARBA" id="ARBA00022989"/>
    </source>
</evidence>
<evidence type="ECO:0000313" key="6">
    <source>
        <dbReference type="EMBL" id="MEU1953275.1"/>
    </source>
</evidence>
<sequence>MHTTYLVVALVTVVANAGDALAGFARAPFVLANSAEVGVPPGWVPWLATLKLAGAAGVLLGLLGMEALGFAAAVGLVLFFAGALLTHMRARVYYNLAFPGAYFAFALATAALMVVH</sequence>
<feature type="transmembrane region" description="Helical" evidence="5">
    <location>
        <begin position="92"/>
        <end position="115"/>
    </location>
</feature>
<dbReference type="Proteomes" id="UP001550628">
    <property type="component" value="Unassembled WGS sequence"/>
</dbReference>
<evidence type="ECO:0000256" key="4">
    <source>
        <dbReference type="ARBA" id="ARBA00023136"/>
    </source>
</evidence>
<keyword evidence="4 5" id="KW-0472">Membrane</keyword>
<evidence type="ECO:0000256" key="5">
    <source>
        <dbReference type="SAM" id="Phobius"/>
    </source>
</evidence>
<keyword evidence="7" id="KW-1185">Reference proteome</keyword>
<organism evidence="6 7">
    <name type="scientific">Nocardia rhamnosiphila</name>
    <dbReference type="NCBI Taxonomy" id="426716"/>
    <lineage>
        <taxon>Bacteria</taxon>
        <taxon>Bacillati</taxon>
        <taxon>Actinomycetota</taxon>
        <taxon>Actinomycetes</taxon>
        <taxon>Mycobacteriales</taxon>
        <taxon>Nocardiaceae</taxon>
        <taxon>Nocardia</taxon>
    </lineage>
</organism>
<name>A0ABV2WQW5_9NOCA</name>